<dbReference type="CDD" id="cd12148">
    <property type="entry name" value="fungal_TF_MHR"/>
    <property type="match status" value="1"/>
</dbReference>
<organism evidence="4 5">
    <name type="scientific">Trichoderma ghanense</name>
    <dbReference type="NCBI Taxonomy" id="65468"/>
    <lineage>
        <taxon>Eukaryota</taxon>
        <taxon>Fungi</taxon>
        <taxon>Dikarya</taxon>
        <taxon>Ascomycota</taxon>
        <taxon>Pezizomycotina</taxon>
        <taxon>Sordariomycetes</taxon>
        <taxon>Hypocreomycetidae</taxon>
        <taxon>Hypocreales</taxon>
        <taxon>Hypocreaceae</taxon>
        <taxon>Trichoderma</taxon>
    </lineage>
</organism>
<dbReference type="EMBL" id="PPTA01000027">
    <property type="protein sequence ID" value="TFA97724.1"/>
    <property type="molecule type" value="Genomic_DNA"/>
</dbReference>
<dbReference type="InterPro" id="IPR052780">
    <property type="entry name" value="AAA_Catabolism_Regulators"/>
</dbReference>
<dbReference type="PANTHER" id="PTHR31644:SF1">
    <property type="entry name" value="ZN(II)2CYS6 TRANSCRIPTION FACTOR (EUROFUNG)"/>
    <property type="match status" value="1"/>
</dbReference>
<feature type="domain" description="Xylanolytic transcriptional activator regulatory" evidence="3">
    <location>
        <begin position="304"/>
        <end position="381"/>
    </location>
</feature>
<evidence type="ECO:0000313" key="4">
    <source>
        <dbReference type="EMBL" id="TFA97724.1"/>
    </source>
</evidence>
<keyword evidence="1" id="KW-0539">Nucleus</keyword>
<accession>A0ABY2GPC3</accession>
<gene>
    <name evidence="4" type="ORF">CCMA1212_010472</name>
</gene>
<comment type="caution">
    <text evidence="4">The sequence shown here is derived from an EMBL/GenBank/DDBJ whole genome shotgun (WGS) entry which is preliminary data.</text>
</comment>
<feature type="compositionally biased region" description="Polar residues" evidence="2">
    <location>
        <begin position="647"/>
        <end position="658"/>
    </location>
</feature>
<feature type="region of interest" description="Disordered" evidence="2">
    <location>
        <begin position="628"/>
        <end position="658"/>
    </location>
</feature>
<dbReference type="PANTHER" id="PTHR31644">
    <property type="entry name" value="TRANSCRIPTIONAL ACTIVATOR ARO80-RELATED"/>
    <property type="match status" value="1"/>
</dbReference>
<protein>
    <recommendedName>
        <fullName evidence="3">Xylanolytic transcriptional activator regulatory domain-containing protein</fullName>
    </recommendedName>
</protein>
<evidence type="ECO:0000313" key="5">
    <source>
        <dbReference type="Proteomes" id="UP001642720"/>
    </source>
</evidence>
<keyword evidence="5" id="KW-1185">Reference proteome</keyword>
<name>A0ABY2GPC3_9HYPO</name>
<reference evidence="4 5" key="1">
    <citation type="submission" date="2018-01" db="EMBL/GenBank/DDBJ databases">
        <title>Genome characterization of the sugarcane-associated fungus Trichoderma ghanense CCMA-1212 and their application in lignocelulose bioconversion.</title>
        <authorList>
            <person name="Steindorff A.S."/>
            <person name="Mendes T.D."/>
            <person name="Vilela E.S.D."/>
            <person name="Rodrigues D.S."/>
            <person name="Formighieri E.F."/>
            <person name="Melo I.S."/>
            <person name="Favaro L.C.L."/>
        </authorList>
    </citation>
    <scope>NUCLEOTIDE SEQUENCE [LARGE SCALE GENOMIC DNA]</scope>
    <source>
        <strain evidence="4 5">CCMA-1212</strain>
    </source>
</reference>
<dbReference type="RefSeq" id="XP_073553926.1">
    <property type="nucleotide sequence ID" value="XM_073707516.1"/>
</dbReference>
<feature type="non-terminal residue" evidence="4">
    <location>
        <position position="1"/>
    </location>
</feature>
<sequence>ERDLIARASDVAVGKQDAICKRFSITFTWYPTSKGTQMNPSRGGIEGPKKIPCISCLQSNSECVLAESRRGGNFRRYEPNKKHPARNRNASQRAPDAPPMAPGAIERESAHNRDSLNDDVVNEQLASELRNPSDALHILAQSEKVESVASSTLPEVEHDNLARGSSSATYVDEYELVERGLIHHTTIFELLHIYSHNYHPYCPIVPAYMLGQSAIDKICKSDFFLLTVILTIASRDSPSHSLTHRYCWDYTQRLLLEVLLGHPWTLKSRTVESLLLLSEWLPHIELTHATLNEDKSIFIEDRTSWSLVGLAVRQAYLMRLDQGAFPNATMQQETKEQAEHKRLIWTFVYIADRQISVRLGQSFWSRGPSLSTRFTSKDFPSLQPSSHGSQDDYASVHQATMELIQLMHNVQGILYASPKRTLAIVNDGDYSRYLDDFQRAAMNWQSTWNSLAVSPRVKRSLSLVYEYLCLYVNAFSFQAVLTRMSTSPQPSAHNPSIRQVVKPFSKGIMNSADGRYIWDAITAATNTLKLMTEFSPEQELCYLPYRYYLYGVYAAVFLHRADCAGAFQPTKRRQATATLVHKFISALDETTPNKFHIGHRYSQLLRNLWRRGQRRPYKARNRCEVSTVLPPSATEEQLPTPDVPSAPSLSSKAGCNHSNDTVEEDLPNIPISSLNPDLSDFSPMEEYPFGPFINMPEFELANLRNPINDVPLPSLNWGTSFIGL</sequence>
<dbReference type="Proteomes" id="UP001642720">
    <property type="component" value="Unassembled WGS sequence"/>
</dbReference>
<dbReference type="InterPro" id="IPR007219">
    <property type="entry name" value="XnlR_reg_dom"/>
</dbReference>
<evidence type="ECO:0000256" key="1">
    <source>
        <dbReference type="ARBA" id="ARBA00023242"/>
    </source>
</evidence>
<evidence type="ECO:0000259" key="3">
    <source>
        <dbReference type="SMART" id="SM00906"/>
    </source>
</evidence>
<dbReference type="SMART" id="SM00906">
    <property type="entry name" value="Fungal_trans"/>
    <property type="match status" value="1"/>
</dbReference>
<evidence type="ECO:0000256" key="2">
    <source>
        <dbReference type="SAM" id="MobiDB-lite"/>
    </source>
</evidence>
<dbReference type="GeneID" id="300581966"/>
<feature type="region of interest" description="Disordered" evidence="2">
    <location>
        <begin position="74"/>
        <end position="104"/>
    </location>
</feature>
<proteinExistence type="predicted"/>